<accession>A0ABW8TZI3</accession>
<keyword evidence="3" id="KW-1185">Reference proteome</keyword>
<dbReference type="Proteomes" id="UP001623661">
    <property type="component" value="Unassembled WGS sequence"/>
</dbReference>
<name>A0ABW8TZI3_9CLOT</name>
<keyword evidence="1" id="KW-0472">Membrane</keyword>
<protein>
    <recommendedName>
        <fullName evidence="4">Lipoprotein</fullName>
    </recommendedName>
</protein>
<comment type="caution">
    <text evidence="2">The sequence shown here is derived from an EMBL/GenBank/DDBJ whole genome shotgun (WGS) entry which is preliminary data.</text>
</comment>
<keyword evidence="1" id="KW-1133">Transmembrane helix</keyword>
<proteinExistence type="predicted"/>
<feature type="transmembrane region" description="Helical" evidence="1">
    <location>
        <begin position="6"/>
        <end position="29"/>
    </location>
</feature>
<reference evidence="2 3" key="1">
    <citation type="submission" date="2024-11" db="EMBL/GenBank/DDBJ databases">
        <authorList>
            <person name="Heng Y.C."/>
            <person name="Lim A.C.H."/>
            <person name="Lee J.K.Y."/>
            <person name="Kittelmann S."/>
        </authorList>
    </citation>
    <scope>NUCLEOTIDE SEQUENCE [LARGE SCALE GENOMIC DNA]</scope>
    <source>
        <strain evidence="2 3">WILCCON 0202</strain>
    </source>
</reference>
<dbReference type="RefSeq" id="WP_406765997.1">
    <property type="nucleotide sequence ID" value="NZ_JBJHZY010000003.1"/>
</dbReference>
<evidence type="ECO:0000313" key="2">
    <source>
        <dbReference type="EMBL" id="MFL0269372.1"/>
    </source>
</evidence>
<dbReference type="EMBL" id="JBJHZY010000003">
    <property type="protein sequence ID" value="MFL0269372.1"/>
    <property type="molecule type" value="Genomic_DNA"/>
</dbReference>
<evidence type="ECO:0000256" key="1">
    <source>
        <dbReference type="SAM" id="Phobius"/>
    </source>
</evidence>
<sequence length="139" mass="15900">MREKYFLLAGFILLSLIIIYLGSIINAFACSSEKIDKHTLNTMLQGSFSPPKEVVLNINNTQYHILLPKHNGELNKDEYLIPVGSWNSYMAALKKNNWDYIDQTGTLVRVKNKSGDEFNISVRSYTGAYLILRYSTMNK</sequence>
<organism evidence="2 3">
    <name type="scientific">Candidatus Clostridium radicumherbarum</name>
    <dbReference type="NCBI Taxonomy" id="3381662"/>
    <lineage>
        <taxon>Bacteria</taxon>
        <taxon>Bacillati</taxon>
        <taxon>Bacillota</taxon>
        <taxon>Clostridia</taxon>
        <taxon>Eubacteriales</taxon>
        <taxon>Clostridiaceae</taxon>
        <taxon>Clostridium</taxon>
    </lineage>
</organism>
<evidence type="ECO:0000313" key="3">
    <source>
        <dbReference type="Proteomes" id="UP001623661"/>
    </source>
</evidence>
<keyword evidence="1" id="KW-0812">Transmembrane</keyword>
<gene>
    <name evidence="2" type="ORF">ACJDUH_14885</name>
</gene>
<evidence type="ECO:0008006" key="4">
    <source>
        <dbReference type="Google" id="ProtNLM"/>
    </source>
</evidence>